<dbReference type="OrthoDB" id="9790710at2"/>
<protein>
    <recommendedName>
        <fullName evidence="1">D-inositol 3-phosphate glycosyltransferase</fullName>
    </recommendedName>
</protein>
<reference evidence="4 5" key="1">
    <citation type="submission" date="2018-05" db="EMBL/GenBank/DDBJ databases">
        <title>Genetic diversity of glacier-inhabiting Cryobacterium bacteria in China and description of Cryobacterium mengkeensis sp. nov. and Arthrobacter glacialis sp. nov.</title>
        <authorList>
            <person name="Liu Q."/>
            <person name="Xin Y.-H."/>
        </authorList>
    </citation>
    <scope>NUCLEOTIDE SEQUENCE [LARGE SCALE GENOMIC DNA]</scope>
    <source>
        <strain evidence="4 5">SK-1</strain>
    </source>
</reference>
<proteinExistence type="predicted"/>
<keyword evidence="2" id="KW-0808">Transferase</keyword>
<dbReference type="AlphaFoldDB" id="A0A317ZXH3"/>
<keyword evidence="5" id="KW-1185">Reference proteome</keyword>
<dbReference type="PANTHER" id="PTHR45947">
    <property type="entry name" value="SULFOQUINOVOSYL TRANSFERASE SQD2"/>
    <property type="match status" value="1"/>
</dbReference>
<dbReference type="InterPro" id="IPR050194">
    <property type="entry name" value="Glycosyltransferase_grp1"/>
</dbReference>
<dbReference type="PANTHER" id="PTHR45947:SF3">
    <property type="entry name" value="SULFOQUINOVOSYL TRANSFERASE SQD2"/>
    <property type="match status" value="1"/>
</dbReference>
<dbReference type="Gene3D" id="3.40.50.2000">
    <property type="entry name" value="Glycogen Phosphorylase B"/>
    <property type="match status" value="2"/>
</dbReference>
<dbReference type="Pfam" id="PF00534">
    <property type="entry name" value="Glycos_transf_1"/>
    <property type="match status" value="1"/>
</dbReference>
<dbReference type="EMBL" id="QHLY01000009">
    <property type="protein sequence ID" value="PXA69992.1"/>
    <property type="molecule type" value="Genomic_DNA"/>
</dbReference>
<dbReference type="InterPro" id="IPR001296">
    <property type="entry name" value="Glyco_trans_1"/>
</dbReference>
<sequence length="376" mass="41051">MSRSQRTLVAITQPYVPGYRVPLWARVVDNLKSEGVECRVFFGGDAEQLRIRAGRGDGVETEWATQVPTRTVTLHRRLPKLIHRKLPRRWRARRVLLVTEMQVSNVNAWVAIATGRRIVTLGHGSSDTTEQNRLATVLENQLNRWADHVLTYTDRGRRHVIDVGRVRENRVTAFRNATDTVRLRAALAGVTSEAEAEFRQHHGIPDDAIIDLYLGALNRHKNIDLLAGAAKIVFAADPRRWLVVAGWGEDAALMEALASETGRVVLLGQASPADYAPAATQAGVLLNPGRVGLVAVDALIMGLPILTTSASAHAPEFDYLRPGIDVVETAPTTAAFADGWLTGAIEIETPPPNVPSVEAAADIISGVILNQLAVRR</sequence>
<accession>A0A317ZXH3</accession>
<name>A0A317ZXH3_9MICO</name>
<dbReference type="Proteomes" id="UP000246722">
    <property type="component" value="Unassembled WGS sequence"/>
</dbReference>
<feature type="domain" description="Glycosyl transferase family 1" evidence="3">
    <location>
        <begin position="196"/>
        <end position="311"/>
    </location>
</feature>
<comment type="caution">
    <text evidence="4">The sequence shown here is derived from an EMBL/GenBank/DDBJ whole genome shotgun (WGS) entry which is preliminary data.</text>
</comment>
<evidence type="ECO:0000313" key="4">
    <source>
        <dbReference type="EMBL" id="PXA69992.1"/>
    </source>
</evidence>
<evidence type="ECO:0000313" key="5">
    <source>
        <dbReference type="Proteomes" id="UP000246722"/>
    </source>
</evidence>
<evidence type="ECO:0000259" key="3">
    <source>
        <dbReference type="Pfam" id="PF00534"/>
    </source>
</evidence>
<dbReference type="GO" id="GO:0016758">
    <property type="term" value="F:hexosyltransferase activity"/>
    <property type="evidence" value="ECO:0007669"/>
    <property type="project" value="TreeGrafter"/>
</dbReference>
<organism evidence="4 5">
    <name type="scientific">Cryobacterium arcticum</name>
    <dbReference type="NCBI Taxonomy" id="670052"/>
    <lineage>
        <taxon>Bacteria</taxon>
        <taxon>Bacillati</taxon>
        <taxon>Actinomycetota</taxon>
        <taxon>Actinomycetes</taxon>
        <taxon>Micrococcales</taxon>
        <taxon>Microbacteriaceae</taxon>
        <taxon>Cryobacterium</taxon>
    </lineage>
</organism>
<dbReference type="SUPFAM" id="SSF53756">
    <property type="entry name" value="UDP-Glycosyltransferase/glycogen phosphorylase"/>
    <property type="match status" value="1"/>
</dbReference>
<gene>
    <name evidence="4" type="ORF">CTB96_08315</name>
</gene>
<evidence type="ECO:0000256" key="1">
    <source>
        <dbReference type="ARBA" id="ARBA00021292"/>
    </source>
</evidence>
<evidence type="ECO:0000256" key="2">
    <source>
        <dbReference type="ARBA" id="ARBA00022679"/>
    </source>
</evidence>
<dbReference type="CDD" id="cd03801">
    <property type="entry name" value="GT4_PimA-like"/>
    <property type="match status" value="1"/>
</dbReference>